<dbReference type="STRING" id="461836.A0A0L0DKY4"/>
<name>A0A0L0DKY4_THETB</name>
<proteinExistence type="predicted"/>
<feature type="domain" description="EF-hand" evidence="1">
    <location>
        <begin position="1"/>
        <end position="30"/>
    </location>
</feature>
<dbReference type="InterPro" id="IPR052603">
    <property type="entry name" value="EFCB6"/>
</dbReference>
<dbReference type="EMBL" id="GL349477">
    <property type="protein sequence ID" value="KNC53014.1"/>
    <property type="molecule type" value="Genomic_DNA"/>
</dbReference>
<dbReference type="GO" id="GO:0005509">
    <property type="term" value="F:calcium ion binding"/>
    <property type="evidence" value="ECO:0007669"/>
    <property type="project" value="InterPro"/>
</dbReference>
<dbReference type="SUPFAM" id="SSF47473">
    <property type="entry name" value="EF-hand"/>
    <property type="match status" value="4"/>
</dbReference>
<dbReference type="RefSeq" id="XP_013754900.1">
    <property type="nucleotide sequence ID" value="XM_013899446.1"/>
</dbReference>
<reference evidence="2 3" key="1">
    <citation type="submission" date="2010-05" db="EMBL/GenBank/DDBJ databases">
        <title>The Genome Sequence of Thecamonas trahens ATCC 50062.</title>
        <authorList>
            <consortium name="The Broad Institute Genome Sequencing Platform"/>
            <person name="Russ C."/>
            <person name="Cuomo C."/>
            <person name="Shea T."/>
            <person name="Young S.K."/>
            <person name="Zeng Q."/>
            <person name="Koehrsen M."/>
            <person name="Haas B."/>
            <person name="Borodovsky M."/>
            <person name="Guigo R."/>
            <person name="Alvarado L."/>
            <person name="Berlin A."/>
            <person name="Bochicchio J."/>
            <person name="Borenstein D."/>
            <person name="Chapman S."/>
            <person name="Chen Z."/>
            <person name="Freedman E."/>
            <person name="Gellesch M."/>
            <person name="Goldberg J."/>
            <person name="Griggs A."/>
            <person name="Gujja S."/>
            <person name="Heilman E."/>
            <person name="Heiman D."/>
            <person name="Hepburn T."/>
            <person name="Howarth C."/>
            <person name="Jen D."/>
            <person name="Larson L."/>
            <person name="Mehta T."/>
            <person name="Park D."/>
            <person name="Pearson M."/>
            <person name="Roberts A."/>
            <person name="Saif S."/>
            <person name="Shenoy N."/>
            <person name="Sisk P."/>
            <person name="Stolte C."/>
            <person name="Sykes S."/>
            <person name="Thomson T."/>
            <person name="Walk T."/>
            <person name="White J."/>
            <person name="Yandava C."/>
            <person name="Burger G."/>
            <person name="Gray M.W."/>
            <person name="Holland P.W.H."/>
            <person name="King N."/>
            <person name="Lang F.B.F."/>
            <person name="Roger A.J."/>
            <person name="Ruiz-Trillo I."/>
            <person name="Lander E."/>
            <person name="Nusbaum C."/>
        </authorList>
    </citation>
    <scope>NUCLEOTIDE SEQUENCE [LARGE SCALE GENOMIC DNA]</scope>
    <source>
        <strain evidence="2 3">ATCC 50062</strain>
    </source>
</reference>
<evidence type="ECO:0000313" key="3">
    <source>
        <dbReference type="Proteomes" id="UP000054408"/>
    </source>
</evidence>
<protein>
    <recommendedName>
        <fullName evidence="1">EF-hand domain-containing protein</fullName>
    </recommendedName>
</protein>
<dbReference type="InterPro" id="IPR011992">
    <property type="entry name" value="EF-hand-dom_pair"/>
</dbReference>
<dbReference type="OMA" id="CVRYRDF"/>
<organism evidence="2 3">
    <name type="scientific">Thecamonas trahens ATCC 50062</name>
    <dbReference type="NCBI Taxonomy" id="461836"/>
    <lineage>
        <taxon>Eukaryota</taxon>
        <taxon>Apusozoa</taxon>
        <taxon>Apusomonadida</taxon>
        <taxon>Apusomonadidae</taxon>
        <taxon>Thecamonas</taxon>
    </lineage>
</organism>
<dbReference type="PANTHER" id="PTHR20875:SF0">
    <property type="entry name" value="GH12158P"/>
    <property type="match status" value="1"/>
</dbReference>
<sequence>MGVFADFDRHHNGRISANQFARGLAMLNCPLVDNEPAVVNLLLKAYAYPDDDDAIDYRRFTNAVDDYYATAALESTGCLPDNVPADPFDPDAAASRAGAKSPLASSNDPMLDALVDRAAKYAAFRGDQVRLWFTDYDRHRTGELSASQFRRGFPFTVPDVEYQAAVRAYGRVVRSRDIRVAYPAFAADVHAAMGEMDEFAGLRHHAYPGLAGSVGVRGAPGPMPSSHPTPDVSDALAFLRKEVYTKRIRIAEPFHDFDPLRSGLISAAQFKSALAWTAIPLSTGAVEALTARYTSAARAARDPTRAVAYLPFLAEIELVFTQEDLESSPTKVVPPPPTYSALTENGEARALGSPVHTLPPVMQRLAAVVAQRRMNLLPFFEDFDVHCSRSVTQNQFQRLLATMGLHVSGSELMQLIHRYADRTDPVHDIKYMPFLADVDPAGVFETSELAEDRSASMQATTSADAARDANVTAARDAFTAAYGVDDSVDGTLAIAAEEVRRRRLRPRDFFVDHDPLRSGLITAPQFQRSLTALLGDVVVSTAALDSITAAFTTATAVAPQVVAYPAFLTALAAATGAGAVAADADAQVAAARAKLDAFLAAVRKRVAQRRILVRPLFRDFDRHSRGFIEPKCVIQALASMGLQCSRGQLSELMAGFPCKATGHGFDYLAFVDAVDPHAAAPGEAVFAAAAEYGAVRRPAPSRVPTPSAAAAGLDLLMSKICKWVNTRRIRLSEFVRDPRFPTRHMSASRFKSALSMAGICLTEPELELLCSAYAGSDAERVNHALFLDDVDATSVVKHLEVMPEVDPTQTMPILPSGPLGKVSAAEQTILDRVVARLANAVTSQRMNIKPQFADCDGVRSGKVTPHQFSAVLETFFKLGLDELAVLVKAYTIDDGRVNYTAFLNDIRH</sequence>
<gene>
    <name evidence="2" type="ORF">AMSG_09195</name>
</gene>
<dbReference type="eggNOG" id="ENOG502QRVM">
    <property type="taxonomic scope" value="Eukaryota"/>
</dbReference>
<accession>A0A0L0DKY4</accession>
<dbReference type="GeneID" id="25567702"/>
<dbReference type="Proteomes" id="UP000054408">
    <property type="component" value="Unassembled WGS sequence"/>
</dbReference>
<dbReference type="AlphaFoldDB" id="A0A0L0DKY4"/>
<dbReference type="PANTHER" id="PTHR20875">
    <property type="entry name" value="EF-HAND CALCIUM-BINDING DOMAIN-CONTAINING PROTEIN 6-RELATED"/>
    <property type="match status" value="1"/>
</dbReference>
<evidence type="ECO:0000313" key="2">
    <source>
        <dbReference type="EMBL" id="KNC53014.1"/>
    </source>
</evidence>
<evidence type="ECO:0000259" key="1">
    <source>
        <dbReference type="PROSITE" id="PS50222"/>
    </source>
</evidence>
<keyword evidence="3" id="KW-1185">Reference proteome</keyword>
<dbReference type="PROSITE" id="PS50222">
    <property type="entry name" value="EF_HAND_2"/>
    <property type="match status" value="1"/>
</dbReference>
<dbReference type="InterPro" id="IPR002048">
    <property type="entry name" value="EF_hand_dom"/>
</dbReference>
<dbReference type="Gene3D" id="1.10.238.10">
    <property type="entry name" value="EF-hand"/>
    <property type="match status" value="4"/>
</dbReference>
<dbReference type="OrthoDB" id="272072at2759"/>